<dbReference type="OrthoDB" id="9760084at2"/>
<evidence type="ECO:0000256" key="1">
    <source>
        <dbReference type="ARBA" id="ARBA00006586"/>
    </source>
</evidence>
<feature type="binding site" evidence="6">
    <location>
        <position position="320"/>
    </location>
    <ligand>
        <name>Ca(2+)</name>
        <dbReference type="ChEBI" id="CHEBI:29108"/>
    </ligand>
</feature>
<dbReference type="InterPro" id="IPR043146">
    <property type="entry name" value="Penicillin_amidase_N_B-knob"/>
</dbReference>
<keyword evidence="6" id="KW-0106">Calcium</keyword>
<dbReference type="InterPro" id="IPR002692">
    <property type="entry name" value="S45"/>
</dbReference>
<dbReference type="PANTHER" id="PTHR34218:SF3">
    <property type="entry name" value="ACYL-HOMOSERINE LACTONE ACYLASE PVDQ"/>
    <property type="match status" value="1"/>
</dbReference>
<evidence type="ECO:0000256" key="3">
    <source>
        <dbReference type="ARBA" id="ARBA00022801"/>
    </source>
</evidence>
<proteinExistence type="inferred from homology"/>
<dbReference type="Pfam" id="PF01804">
    <property type="entry name" value="Penicil_amidase"/>
    <property type="match status" value="1"/>
</dbReference>
<dbReference type="AlphaFoldDB" id="A0A5S9NEV0"/>
<evidence type="ECO:0000256" key="2">
    <source>
        <dbReference type="ARBA" id="ARBA00022729"/>
    </source>
</evidence>
<dbReference type="PIRSF" id="PIRSF001227">
    <property type="entry name" value="Pen_acylase"/>
    <property type="match status" value="1"/>
</dbReference>
<dbReference type="EC" id="3.5.1.11" evidence="7"/>
<organism evidence="7 8">
    <name type="scientific">Zhongshania aliphaticivorans</name>
    <dbReference type="NCBI Taxonomy" id="1470434"/>
    <lineage>
        <taxon>Bacteria</taxon>
        <taxon>Pseudomonadati</taxon>
        <taxon>Pseudomonadota</taxon>
        <taxon>Gammaproteobacteria</taxon>
        <taxon>Cellvibrionales</taxon>
        <taxon>Spongiibacteraceae</taxon>
        <taxon>Zhongshania</taxon>
    </lineage>
</organism>
<comment type="cofactor">
    <cofactor evidence="6">
        <name>Ca(2+)</name>
        <dbReference type="ChEBI" id="CHEBI:29108"/>
    </cofactor>
    <text evidence="6">Binds 1 Ca(2+) ion per dimer.</text>
</comment>
<dbReference type="Gene3D" id="1.10.1400.10">
    <property type="match status" value="1"/>
</dbReference>
<dbReference type="InterPro" id="IPR029055">
    <property type="entry name" value="Ntn_hydrolases_N"/>
</dbReference>
<evidence type="ECO:0000256" key="5">
    <source>
        <dbReference type="PIRSR" id="PIRSR001227-1"/>
    </source>
</evidence>
<comment type="similarity">
    <text evidence="1">Belongs to the peptidase S45 family.</text>
</comment>
<dbReference type="Proteomes" id="UP000435877">
    <property type="component" value="Unassembled WGS sequence"/>
</dbReference>
<dbReference type="InterPro" id="IPR023343">
    <property type="entry name" value="Penicillin_amidase_dom1"/>
</dbReference>
<keyword evidence="2" id="KW-0732">Signal</keyword>
<name>A0A5S9NEV0_9GAMM</name>
<dbReference type="InterPro" id="IPR043147">
    <property type="entry name" value="Penicillin_amidase_A-knob"/>
</dbReference>
<dbReference type="Gene3D" id="3.60.20.10">
    <property type="entry name" value="Glutamine Phosphoribosylpyrophosphate, subunit 1, domain 1"/>
    <property type="match status" value="1"/>
</dbReference>
<reference evidence="7 8" key="1">
    <citation type="submission" date="2019-11" db="EMBL/GenBank/DDBJ databases">
        <authorList>
            <person name="Holert J."/>
        </authorList>
    </citation>
    <scope>NUCLEOTIDE SEQUENCE [LARGE SCALE GENOMIC DNA]</scope>
    <source>
        <strain evidence="7">SB11_1A</strain>
    </source>
</reference>
<dbReference type="RefSeq" id="WP_159268295.1">
    <property type="nucleotide sequence ID" value="NZ_CACSIK010000001.1"/>
</dbReference>
<evidence type="ECO:0000313" key="7">
    <source>
        <dbReference type="EMBL" id="CAA0088868.1"/>
    </source>
</evidence>
<dbReference type="InterPro" id="IPR014395">
    <property type="entry name" value="Pen/GL7ACA/AHL_acylase"/>
</dbReference>
<dbReference type="SUPFAM" id="SSF56235">
    <property type="entry name" value="N-terminal nucleophile aminohydrolases (Ntn hydrolases)"/>
    <property type="match status" value="1"/>
</dbReference>
<dbReference type="GO" id="GO:0017000">
    <property type="term" value="P:antibiotic biosynthetic process"/>
    <property type="evidence" value="ECO:0007669"/>
    <property type="project" value="InterPro"/>
</dbReference>
<dbReference type="GO" id="GO:0046872">
    <property type="term" value="F:metal ion binding"/>
    <property type="evidence" value="ECO:0007669"/>
    <property type="project" value="UniProtKB-KW"/>
</dbReference>
<keyword evidence="6" id="KW-0479">Metal-binding</keyword>
<keyword evidence="8" id="KW-1185">Reference proteome</keyword>
<keyword evidence="4" id="KW-0865">Zymogen</keyword>
<dbReference type="GO" id="GO:0008953">
    <property type="term" value="F:penicillin amidase activity"/>
    <property type="evidence" value="ECO:0007669"/>
    <property type="project" value="UniProtKB-EC"/>
</dbReference>
<evidence type="ECO:0000256" key="6">
    <source>
        <dbReference type="PIRSR" id="PIRSR001227-2"/>
    </source>
</evidence>
<dbReference type="Gene3D" id="2.30.120.10">
    <property type="match status" value="1"/>
</dbReference>
<keyword evidence="3 7" id="KW-0378">Hydrolase</keyword>
<evidence type="ECO:0000313" key="8">
    <source>
        <dbReference type="Proteomes" id="UP000435877"/>
    </source>
</evidence>
<protein>
    <submittedName>
        <fullName evidence="7">Penicillin acylase 2 proenzyme</fullName>
        <ecNumber evidence="7">3.5.1.11</ecNumber>
    </submittedName>
</protein>
<accession>A0A5S9NEV0</accession>
<dbReference type="Gene3D" id="1.10.439.10">
    <property type="entry name" value="Penicillin Amidohydrolase, domain 1"/>
    <property type="match status" value="1"/>
</dbReference>
<gene>
    <name evidence="7" type="primary">acyII</name>
    <name evidence="7" type="ORF">IHBHHGIJ_01646</name>
</gene>
<dbReference type="PANTHER" id="PTHR34218">
    <property type="entry name" value="PEPTIDASE S45 PENICILLIN AMIDASE"/>
    <property type="match status" value="1"/>
</dbReference>
<evidence type="ECO:0000256" key="4">
    <source>
        <dbReference type="ARBA" id="ARBA00023145"/>
    </source>
</evidence>
<feature type="active site" description="Nucleophile" evidence="5">
    <location>
        <position position="245"/>
    </location>
</feature>
<sequence>MPRITAVPGIIALLGRIIVGHILTPRNSFSVQQRIDALPLRDAPLKAEITINWNDNLIPFIQANNEKDLAVGLGISHAHLRLGQIEFLKYVSQGRVSELLGPIANDIDHTLRVLDLGKVSKENFSAMPEQTQQWMEAYTAGINYVIANMADDKSLWPAEFQILNVCPTPWSVEDIMTLARLNCADFTWGLWPKLLPLRKRNDWLTLWRHLMKFGGGPPPLTTNEKITENDPLEWLSGLFGKPGGSNAVAINSAKSSHGHALLSGDPHLPMVLPNFWILGGLHCPTLKTVGYMLPGLPAVMVGRSPEIAWGGTSMHAASSDLFDVSTQAPENFKRRTEIIKTRWGKNKTVVLHDSEFGPLLTDAPMFSNNDSQAASPALAFRWVGHQVSDEITAMLGVARSHNFSDFQLALKDFAVAGQNMVYADKAGNIAQVMAARLPSRPIERPIDVVLNIEEHASWSQMLDTQNLPTRYNPAEGFVASANNKPEEAGEVLISCFFSPNDRVERLKTRLSEAPSVDESFLKALMTDVQSDTGIKLRDKLLPLIEEKDSVTYQTLSGWDGKYTIESAGALVFEVLLYHFALALHGKNDIDVLTVNWDPRSLLMADLQYVPATRLTLALSAALPKCDSALNKYQCWGNMHRLRIQHPLAALPIIGKRWRFSETAIAGANETLMKSAHGFAIKKHYVGMSSTARYFFDLGDQDANWFAMLGGQDGALGSAAYTDQIEIWNNNEMIQIPLDVSEVKSSYQYSTIISP</sequence>
<dbReference type="EMBL" id="CACSIK010000001">
    <property type="protein sequence ID" value="CAA0088868.1"/>
    <property type="molecule type" value="Genomic_DNA"/>
</dbReference>